<evidence type="ECO:0000313" key="9">
    <source>
        <dbReference type="EMBL" id="MDQ0275030.1"/>
    </source>
</evidence>
<feature type="domain" description="Sulfatase N-terminal" evidence="8">
    <location>
        <begin position="241"/>
        <end position="507"/>
    </location>
</feature>
<comment type="subcellular location">
    <subcellularLocation>
        <location evidence="1">Cell membrane</location>
        <topology evidence="1">Multi-pass membrane protein</topology>
    </subcellularLocation>
</comment>
<protein>
    <submittedName>
        <fullName evidence="9">Phosphoglycerol transferase MdoB-like AlkP superfamily enzyme</fullName>
    </submittedName>
</protein>
<keyword evidence="5 7" id="KW-1133">Transmembrane helix</keyword>
<gene>
    <name evidence="9" type="ORF">J2S72_001054</name>
</gene>
<dbReference type="InterPro" id="IPR050448">
    <property type="entry name" value="OpgB/LTA_synthase_biosynth"/>
</dbReference>
<feature type="transmembrane region" description="Helical" evidence="7">
    <location>
        <begin position="69"/>
        <end position="86"/>
    </location>
</feature>
<sequence>MNRLKKNVYLIQLLPSLVLTIFVMFISSYGFKDGIFFSYFKEPLIILYNFIPIYLFVLILSFLFKSETIGFGATSLISLLLAFTNGKKVLYRSEPLYFSDFKFIKEAFTMVKKYKVAPDKQVLIGFVLVLVLFVFLIKFFKNNKALWRFRFLQSIILTCLLFIFTNIYIFDENVYSSLGSQSNLNLWIHLDSYESKGFVYPFLHSIKSAVGYKYKDFNEKKAEEIYSTYKSKGIPDEKKVNIIAIQLESFKDFYMYRNSNLEFTHDPYKYFHDLQNESIYGQTIVNVFGGGTFYTESSVISGYRNTPTYDIPRKTYARYLTDQGYKIESSHPFVGTFYNRVNAYKSIGLGTFYDMENTFSKMSDDILFDREYFNFILDKFDENRKNGPYMSFNVSYEGHGPYNEEEGPQNEALVWNDNYTREDFNYFNNYLNLMEDTSNQLEILINHLRQVEEPTVLIFWGDHSPSMQEQNRLFKIFGINDNLATVDGFWNNYSTPYIIWANEKAKEVTGNAFRGQGPDLDPCFLFNYLFKQLGYEGDWYNQYLSDFTRNIDVIKPHFLKVNGQFRLNGDMETDKKIQEFYNMEYYRMKEKVEE</sequence>
<evidence type="ECO:0000259" key="8">
    <source>
        <dbReference type="Pfam" id="PF00884"/>
    </source>
</evidence>
<evidence type="ECO:0000313" key="10">
    <source>
        <dbReference type="Proteomes" id="UP001236559"/>
    </source>
</evidence>
<dbReference type="SUPFAM" id="SSF53649">
    <property type="entry name" value="Alkaline phosphatase-like"/>
    <property type="match status" value="1"/>
</dbReference>
<dbReference type="PANTHER" id="PTHR47371">
    <property type="entry name" value="LIPOTEICHOIC ACID SYNTHASE"/>
    <property type="match status" value="1"/>
</dbReference>
<dbReference type="PANTHER" id="PTHR47371:SF3">
    <property type="entry name" value="PHOSPHOGLYCEROL TRANSFERASE I"/>
    <property type="match status" value="1"/>
</dbReference>
<dbReference type="RefSeq" id="WP_023056001.1">
    <property type="nucleotide sequence ID" value="NZ_JAUSTN010000005.1"/>
</dbReference>
<keyword evidence="6 7" id="KW-0472">Membrane</keyword>
<keyword evidence="4 7" id="KW-0812">Transmembrane</keyword>
<evidence type="ECO:0000256" key="2">
    <source>
        <dbReference type="ARBA" id="ARBA00004936"/>
    </source>
</evidence>
<dbReference type="InterPro" id="IPR000917">
    <property type="entry name" value="Sulfatase_N"/>
</dbReference>
<dbReference type="CDD" id="cd16015">
    <property type="entry name" value="LTA_synthase"/>
    <property type="match status" value="1"/>
</dbReference>
<organism evidence="9 10">
    <name type="scientific">Peptoniphilus koenoeneniae</name>
    <dbReference type="NCBI Taxonomy" id="507751"/>
    <lineage>
        <taxon>Bacteria</taxon>
        <taxon>Bacillati</taxon>
        <taxon>Bacillota</taxon>
        <taxon>Tissierellia</taxon>
        <taxon>Tissierellales</taxon>
        <taxon>Peptoniphilaceae</taxon>
        <taxon>Peptoniphilus</taxon>
    </lineage>
</organism>
<feature type="transmembrane region" description="Helical" evidence="7">
    <location>
        <begin position="43"/>
        <end position="64"/>
    </location>
</feature>
<evidence type="ECO:0000256" key="6">
    <source>
        <dbReference type="ARBA" id="ARBA00023136"/>
    </source>
</evidence>
<evidence type="ECO:0000256" key="3">
    <source>
        <dbReference type="ARBA" id="ARBA00022475"/>
    </source>
</evidence>
<proteinExistence type="predicted"/>
<keyword evidence="10" id="KW-1185">Reference proteome</keyword>
<evidence type="ECO:0000256" key="5">
    <source>
        <dbReference type="ARBA" id="ARBA00022989"/>
    </source>
</evidence>
<name>A0ABU0AYH9_9FIRM</name>
<keyword evidence="3" id="KW-1003">Cell membrane</keyword>
<dbReference type="Gene3D" id="3.40.720.10">
    <property type="entry name" value="Alkaline Phosphatase, subunit A"/>
    <property type="match status" value="1"/>
</dbReference>
<evidence type="ECO:0000256" key="4">
    <source>
        <dbReference type="ARBA" id="ARBA00022692"/>
    </source>
</evidence>
<evidence type="ECO:0000256" key="1">
    <source>
        <dbReference type="ARBA" id="ARBA00004651"/>
    </source>
</evidence>
<dbReference type="EMBL" id="JAUSTN010000005">
    <property type="protein sequence ID" value="MDQ0275030.1"/>
    <property type="molecule type" value="Genomic_DNA"/>
</dbReference>
<comment type="caution">
    <text evidence="9">The sequence shown here is derived from an EMBL/GenBank/DDBJ whole genome shotgun (WGS) entry which is preliminary data.</text>
</comment>
<feature type="transmembrane region" description="Helical" evidence="7">
    <location>
        <begin position="151"/>
        <end position="170"/>
    </location>
</feature>
<feature type="transmembrane region" description="Helical" evidence="7">
    <location>
        <begin position="122"/>
        <end position="139"/>
    </location>
</feature>
<feature type="transmembrane region" description="Helical" evidence="7">
    <location>
        <begin position="7"/>
        <end position="31"/>
    </location>
</feature>
<reference evidence="9 10" key="1">
    <citation type="submission" date="2023-07" db="EMBL/GenBank/DDBJ databases">
        <title>Genomic Encyclopedia of Type Strains, Phase IV (KMG-IV): sequencing the most valuable type-strain genomes for metagenomic binning, comparative biology and taxonomic classification.</title>
        <authorList>
            <person name="Goeker M."/>
        </authorList>
    </citation>
    <scope>NUCLEOTIDE SEQUENCE [LARGE SCALE GENOMIC DNA]</scope>
    <source>
        <strain evidence="9 10">DSM 22616</strain>
    </source>
</reference>
<evidence type="ECO:0000256" key="7">
    <source>
        <dbReference type="SAM" id="Phobius"/>
    </source>
</evidence>
<dbReference type="InterPro" id="IPR017850">
    <property type="entry name" value="Alkaline_phosphatase_core_sf"/>
</dbReference>
<comment type="pathway">
    <text evidence="2">Cell wall biogenesis; lipoteichoic acid biosynthesis.</text>
</comment>
<accession>A0ABU0AYH9</accession>
<dbReference type="Pfam" id="PF00884">
    <property type="entry name" value="Sulfatase"/>
    <property type="match status" value="1"/>
</dbReference>
<dbReference type="Proteomes" id="UP001236559">
    <property type="component" value="Unassembled WGS sequence"/>
</dbReference>